<dbReference type="Proteomes" id="UP000176603">
    <property type="component" value="Unassembled WGS sequence"/>
</dbReference>
<reference evidence="3 4" key="1">
    <citation type="journal article" date="2016" name="Nat. Commun.">
        <title>Thousands of microbial genomes shed light on interconnected biogeochemical processes in an aquifer system.</title>
        <authorList>
            <person name="Anantharaman K."/>
            <person name="Brown C.T."/>
            <person name="Hug L.A."/>
            <person name="Sharon I."/>
            <person name="Castelle C.J."/>
            <person name="Probst A.J."/>
            <person name="Thomas B.C."/>
            <person name="Singh A."/>
            <person name="Wilkins M.J."/>
            <person name="Karaoz U."/>
            <person name="Brodie E.L."/>
            <person name="Williams K.H."/>
            <person name="Hubbard S.S."/>
            <person name="Banfield J.F."/>
        </authorList>
    </citation>
    <scope>NUCLEOTIDE SEQUENCE [LARGE SCALE GENOMIC DNA]</scope>
</reference>
<dbReference type="STRING" id="1802399.A3E39_02085"/>
<keyword evidence="2" id="KW-0732">Signal</keyword>
<evidence type="ECO:0000313" key="4">
    <source>
        <dbReference type="Proteomes" id="UP000176603"/>
    </source>
</evidence>
<feature type="chain" id="PRO_5009533073" evidence="2">
    <location>
        <begin position="25"/>
        <end position="369"/>
    </location>
</feature>
<feature type="signal peptide" evidence="2">
    <location>
        <begin position="1"/>
        <end position="24"/>
    </location>
</feature>
<accession>A0A1F7ULK8</accession>
<evidence type="ECO:0000256" key="1">
    <source>
        <dbReference type="SAM" id="MobiDB-lite"/>
    </source>
</evidence>
<proteinExistence type="predicted"/>
<protein>
    <submittedName>
        <fullName evidence="3">Uncharacterized protein</fullName>
    </submittedName>
</protein>
<comment type="caution">
    <text evidence="3">The sequence shown here is derived from an EMBL/GenBank/DDBJ whole genome shotgun (WGS) entry which is preliminary data.</text>
</comment>
<sequence>MHSPRCIATVIACVTVAVPITAFAATTQQILNQAFKQSMDYVPLWTAGEVTLNFSDKALVKDRPSTYGTIKLGLTQRTQSRDKENPLMEGRLVLKQFELHSSSEEAELPFSIDGGLAIQWKMVGEKAYFRIEAMPERILVYLTLAGMNPSALIGQWVELKGREGVKDLAGTLSPVTSLSVGSADRLTDEKLKQLMKMQIFLVQRIEKRETMDGGATLRVRVRLNPRVVTEIYNTELRAIAKTDPLRREKIQTLNKQFAKFRKVLAGMQFVAVLDEQAQTLKRFEFGGRYSAPNQTCTTNYTTNRRTCRNTSTTTVTYTGGMSLAHDTGSVIEAPANAITLEQLGELLSPPQATSTIDMPSDSTTGTIQL</sequence>
<organism evidence="3 4">
    <name type="scientific">Candidatus Uhrbacteria bacterium RIFCSPHIGHO2_12_FULL_60_25</name>
    <dbReference type="NCBI Taxonomy" id="1802399"/>
    <lineage>
        <taxon>Bacteria</taxon>
        <taxon>Candidatus Uhriibacteriota</taxon>
    </lineage>
</organism>
<gene>
    <name evidence="3" type="ORF">A3E39_02085</name>
</gene>
<name>A0A1F7ULK8_9BACT</name>
<evidence type="ECO:0000313" key="3">
    <source>
        <dbReference type="EMBL" id="OGL78577.1"/>
    </source>
</evidence>
<dbReference type="AlphaFoldDB" id="A0A1F7ULK8"/>
<evidence type="ECO:0000256" key="2">
    <source>
        <dbReference type="SAM" id="SignalP"/>
    </source>
</evidence>
<dbReference type="EMBL" id="MGEH01000028">
    <property type="protein sequence ID" value="OGL78577.1"/>
    <property type="molecule type" value="Genomic_DNA"/>
</dbReference>
<feature type="region of interest" description="Disordered" evidence="1">
    <location>
        <begin position="350"/>
        <end position="369"/>
    </location>
</feature>